<dbReference type="EMBL" id="JACGWO010000002">
    <property type="protein sequence ID" value="KAK4435977.1"/>
    <property type="molecule type" value="Genomic_DNA"/>
</dbReference>
<dbReference type="Gene3D" id="3.90.1300.10">
    <property type="entry name" value="Amidase signature (AS) domain"/>
    <property type="match status" value="1"/>
</dbReference>
<organism evidence="3 4">
    <name type="scientific">Sesamum alatum</name>
    <dbReference type="NCBI Taxonomy" id="300844"/>
    <lineage>
        <taxon>Eukaryota</taxon>
        <taxon>Viridiplantae</taxon>
        <taxon>Streptophyta</taxon>
        <taxon>Embryophyta</taxon>
        <taxon>Tracheophyta</taxon>
        <taxon>Spermatophyta</taxon>
        <taxon>Magnoliopsida</taxon>
        <taxon>eudicotyledons</taxon>
        <taxon>Gunneridae</taxon>
        <taxon>Pentapetalae</taxon>
        <taxon>asterids</taxon>
        <taxon>lamiids</taxon>
        <taxon>Lamiales</taxon>
        <taxon>Pedaliaceae</taxon>
        <taxon>Sesamum</taxon>
    </lineage>
</organism>
<comment type="similarity">
    <text evidence="1">Belongs to the amidase family.</text>
</comment>
<proteinExistence type="inferred from homology"/>
<evidence type="ECO:0000313" key="4">
    <source>
        <dbReference type="Proteomes" id="UP001293254"/>
    </source>
</evidence>
<dbReference type="FunFam" id="3.90.1300.10:FF:000004">
    <property type="entry name" value="Outer envelope protein 64, mitochondrial"/>
    <property type="match status" value="1"/>
</dbReference>
<sequence length="431" mass="46073">MASSLSASDYGAFMEKFTLQTDPSSQKLPLSGLTFAVKDIFDVEGKVTGFGNPDWARTHSVATSTAPSVLSVLKAGAVCVGKTVMDEMAYSINGENIHYGTPTNPCAADRVPGGSSSGSAVAVGAMLADFSLGTDTGGSVRVPASYCGILGFRPSHGVVSTSGVIPMAQSFDTVGWFARDPVILKQVGKILLQLQDDNSTTLSQLIIAEDCFNLLNIPSQRLADVLISSVEKLYGSQKIQYTSLGNFIEAKVPSLMHFMDDNSKKQEDNIPSLAALSSAMRLLQRYEFKNNHGEWVRSVKPHLGPGISERVWDALRTTDESIDLCYLLKSELRAALSDLLGDFGILAIPTAPGPPPKLQTEPTTLETFRAKAFSLLSVAGVSGLCQVSIPLGMHDDLPIAVSLLAKHGSDGFLLSFVEILHKVLKKHSEHS</sequence>
<dbReference type="InterPro" id="IPR023631">
    <property type="entry name" value="Amidase_dom"/>
</dbReference>
<keyword evidence="4" id="KW-1185">Reference proteome</keyword>
<accession>A0AAE2CVF5</accession>
<evidence type="ECO:0000313" key="3">
    <source>
        <dbReference type="EMBL" id="KAK4435977.1"/>
    </source>
</evidence>
<name>A0AAE2CVF5_9LAMI</name>
<reference evidence="3" key="1">
    <citation type="submission" date="2020-06" db="EMBL/GenBank/DDBJ databases">
        <authorList>
            <person name="Li T."/>
            <person name="Hu X."/>
            <person name="Zhang T."/>
            <person name="Song X."/>
            <person name="Zhang H."/>
            <person name="Dai N."/>
            <person name="Sheng W."/>
            <person name="Hou X."/>
            <person name="Wei L."/>
        </authorList>
    </citation>
    <scope>NUCLEOTIDE SEQUENCE</scope>
    <source>
        <strain evidence="3">3651</strain>
        <tissue evidence="3">Leaf</tissue>
    </source>
</reference>
<dbReference type="AlphaFoldDB" id="A0AAE2CVF5"/>
<dbReference type="PANTHER" id="PTHR46310:SF7">
    <property type="entry name" value="AMIDASE 1"/>
    <property type="match status" value="1"/>
</dbReference>
<reference evidence="3" key="2">
    <citation type="journal article" date="2024" name="Plant">
        <title>Genomic evolution and insights into agronomic trait innovations of Sesamum species.</title>
        <authorList>
            <person name="Miao H."/>
            <person name="Wang L."/>
            <person name="Qu L."/>
            <person name="Liu H."/>
            <person name="Sun Y."/>
            <person name="Le M."/>
            <person name="Wang Q."/>
            <person name="Wei S."/>
            <person name="Zheng Y."/>
            <person name="Lin W."/>
            <person name="Duan Y."/>
            <person name="Cao H."/>
            <person name="Xiong S."/>
            <person name="Wang X."/>
            <person name="Wei L."/>
            <person name="Li C."/>
            <person name="Ma Q."/>
            <person name="Ju M."/>
            <person name="Zhao R."/>
            <person name="Li G."/>
            <person name="Mu C."/>
            <person name="Tian Q."/>
            <person name="Mei H."/>
            <person name="Zhang T."/>
            <person name="Gao T."/>
            <person name="Zhang H."/>
        </authorList>
    </citation>
    <scope>NUCLEOTIDE SEQUENCE</scope>
    <source>
        <strain evidence="3">3651</strain>
    </source>
</reference>
<dbReference type="InterPro" id="IPR036928">
    <property type="entry name" value="AS_sf"/>
</dbReference>
<dbReference type="InterPro" id="IPR020556">
    <property type="entry name" value="Amidase_CS"/>
</dbReference>
<gene>
    <name evidence="3" type="ORF">Salat_0761400</name>
</gene>
<dbReference type="Pfam" id="PF01425">
    <property type="entry name" value="Amidase"/>
    <property type="match status" value="1"/>
</dbReference>
<dbReference type="Proteomes" id="UP001293254">
    <property type="component" value="Unassembled WGS sequence"/>
</dbReference>
<evidence type="ECO:0000259" key="2">
    <source>
        <dbReference type="Pfam" id="PF01425"/>
    </source>
</evidence>
<dbReference type="PROSITE" id="PS00571">
    <property type="entry name" value="AMIDASES"/>
    <property type="match status" value="1"/>
</dbReference>
<dbReference type="PANTHER" id="PTHR46310">
    <property type="entry name" value="AMIDASE 1"/>
    <property type="match status" value="1"/>
</dbReference>
<feature type="domain" description="Amidase" evidence="2">
    <location>
        <begin position="22"/>
        <end position="180"/>
    </location>
</feature>
<dbReference type="GO" id="GO:0016811">
    <property type="term" value="F:hydrolase activity, acting on carbon-nitrogen (but not peptide) bonds, in linear amides"/>
    <property type="evidence" value="ECO:0007669"/>
    <property type="project" value="UniProtKB-ARBA"/>
</dbReference>
<comment type="caution">
    <text evidence="3">The sequence shown here is derived from an EMBL/GenBank/DDBJ whole genome shotgun (WGS) entry which is preliminary data.</text>
</comment>
<dbReference type="SUPFAM" id="SSF75304">
    <property type="entry name" value="Amidase signature (AS) enzymes"/>
    <property type="match status" value="1"/>
</dbReference>
<evidence type="ECO:0000256" key="1">
    <source>
        <dbReference type="ARBA" id="ARBA00009199"/>
    </source>
</evidence>
<protein>
    <submittedName>
        <fullName evidence="3">Amidase 1</fullName>
    </submittedName>
</protein>